<reference evidence="1" key="1">
    <citation type="submission" date="2023-04" db="EMBL/GenBank/DDBJ databases">
        <title>Draft Genome sequencing of Naganishia species isolated from polar environments using Oxford Nanopore Technology.</title>
        <authorList>
            <person name="Leo P."/>
            <person name="Venkateswaran K."/>
        </authorList>
    </citation>
    <scope>NUCLEOTIDE SEQUENCE</scope>
    <source>
        <strain evidence="1">MNA-CCFEE 5261</strain>
    </source>
</reference>
<gene>
    <name evidence="1" type="ORF">QFC19_005460</name>
</gene>
<accession>A0ACC2VN91</accession>
<sequence>MVFSSFVKQFHHTEKISFFQSAYPFLKTNNLTNFHTFFNTSWRGKFPHASAASSGTHFLGIDAGHYGLYYSIFNRDVDRRRSRNEVLNVPLTSNIMKELYDTAYDIDQSSRFFILQTKKDIDINIDYLKAISKQYLASLGPIATSVQVRHLSTKAFPIENEAEAPEQFQEKSPEEPQKSEPEADEAISASLATNLVNQIVTVFANHQSPQDLNVIYPLYQSLKRNEITLPSIAEYNMVLKAIADRALNSEVTNEDIESKLTTLLTVYQDILQASVHTKSDSLKPNEETFNIILRELFQGANKTWELAKDQCHYARQTSLTRCMEYSKLGIDLFRSIADKESLNLDDVLPGLVHLLINHGELVTKSVFTEVMASVPSYKSGSLFVDLIKLTKFAPGQAEDVLRQITTLYDEFKAQAQEDDSLVAFEYEVYCAIIETCAERGNLPVATKFLDTILLDYKTSKGSHGKMTQSQVPSKQQISLVMSSYIRGLLRIGEIEKAHNLIHTFNQLSYLPELSVSVLNETINTLLRRLETFTDVNVIRSDYKSIWKLYLRLAIRKDYHTESNLQPCREAILVTTIKMGDHDRVFQLIKEILLKNHLIKDINAIRICSSYLYSGYAANREQKYYLDLLWTLIDGQSEHYPAENINAFLSEFAPCLIADAEKHTLDLVLNSSTVRSAFSTFNLQTDNVYGLFQVSKMLFACLDQQSMTDTERLKTLRLLCQLSNQFTDTENHYVELHPELISFKDHLASRVVSLFESCKSIPDFRMTGVLANACSSLDISVQLASEDFSSTLLDHVKYDIDLSFILNVNYKVGVSRFLNLFKEGYGFNYRTWNIMINLSFVSDVLERKNPISAQSFIQRLLSLQLSVESKAILVKRLIEIHSDAVNIAVSKEISAPLLAKDSPLIQTDVLSLLTSALEESPNLYARGLFGQVFPLLYRMNSSGEWVGKYFSMLSKTNNFELIESAVLSTPSLMESLSLSDENSTLIFSAILKYQIFKKDVSSIESMIAKLSELNYLNNPEIRDQVQNYYLSVGKTDSALFKDDSSSFLTFYNSLTNDIGSVSVQKNDLKSIVYAIISQRNNKESLQLAMDNIKVILNSKSAFVNLALSSFVRAGTINHDTNTSQKHLVKRFEAFLQCLRSLNVRSLSETHLSSIIQFLTITRSNDLINLIMNRMINNNQITGVLRFQRLEFSISDSFKKSLVELLSSSTAFLNDSLNSFTLGTYTEQMQVAPRDFEQSIRSTLA</sequence>
<evidence type="ECO:0000313" key="2">
    <source>
        <dbReference type="Proteomes" id="UP001241377"/>
    </source>
</evidence>
<keyword evidence="2" id="KW-1185">Reference proteome</keyword>
<name>A0ACC2VN91_9TREE</name>
<dbReference type="EMBL" id="JASBWR010000061">
    <property type="protein sequence ID" value="KAJ9100853.1"/>
    <property type="molecule type" value="Genomic_DNA"/>
</dbReference>
<dbReference type="Proteomes" id="UP001241377">
    <property type="component" value="Unassembled WGS sequence"/>
</dbReference>
<evidence type="ECO:0000313" key="1">
    <source>
        <dbReference type="EMBL" id="KAJ9100853.1"/>
    </source>
</evidence>
<organism evidence="1 2">
    <name type="scientific">Naganishia cerealis</name>
    <dbReference type="NCBI Taxonomy" id="610337"/>
    <lineage>
        <taxon>Eukaryota</taxon>
        <taxon>Fungi</taxon>
        <taxon>Dikarya</taxon>
        <taxon>Basidiomycota</taxon>
        <taxon>Agaricomycotina</taxon>
        <taxon>Tremellomycetes</taxon>
        <taxon>Filobasidiales</taxon>
        <taxon>Filobasidiaceae</taxon>
        <taxon>Naganishia</taxon>
    </lineage>
</organism>
<comment type="caution">
    <text evidence="1">The sequence shown here is derived from an EMBL/GenBank/DDBJ whole genome shotgun (WGS) entry which is preliminary data.</text>
</comment>
<protein>
    <submittedName>
        <fullName evidence="1">Uncharacterized protein</fullName>
    </submittedName>
</protein>
<proteinExistence type="predicted"/>